<feature type="transmembrane region" description="Helical" evidence="1">
    <location>
        <begin position="16"/>
        <end position="33"/>
    </location>
</feature>
<keyword evidence="1" id="KW-0472">Membrane</keyword>
<feature type="transmembrane region" description="Helical" evidence="1">
    <location>
        <begin position="65"/>
        <end position="85"/>
    </location>
</feature>
<evidence type="ECO:0000313" key="3">
    <source>
        <dbReference type="Proteomes" id="UP000748991"/>
    </source>
</evidence>
<feature type="transmembrane region" description="Helical" evidence="1">
    <location>
        <begin position="39"/>
        <end position="56"/>
    </location>
</feature>
<reference evidence="2" key="1">
    <citation type="submission" date="2021-02" db="EMBL/GenBank/DDBJ databases">
        <title>Infant gut strain persistence is associated with maternal origin, phylogeny, and functional potential including surface adhesion and iron acquisition.</title>
        <authorList>
            <person name="Lou Y.C."/>
        </authorList>
    </citation>
    <scope>NUCLEOTIDE SEQUENCE</scope>
    <source>
        <strain evidence="2">L3_060_052G1_dasL3_060_052G1_concoct_1</strain>
    </source>
</reference>
<dbReference type="RefSeq" id="WP_278637972.1">
    <property type="nucleotide sequence ID" value="NZ_JAGZZP010000010.1"/>
</dbReference>
<name>A0A943SPZ5_9FIRM</name>
<sequence length="210" mass="24895">MSKNIQTKETIEQQQIFILLVLFILSLLTILFLLTKNLLSLIIFFISFNFTEIYYLKGNINKRDLLYSLIKFSVQFVIYTFMFNFFSKSENTGKSLISFYVLLISPIYFTSFFYYNLANKKIAVQDKVYRSIRDIYDFKKENIKFILLFAMLFGIIKLITLKSEVLNIKFVNIISLISYIIITTMTLYTLLSTSKKTKIYKGEYNYDKKS</sequence>
<feature type="transmembrane region" description="Helical" evidence="1">
    <location>
        <begin position="173"/>
        <end position="191"/>
    </location>
</feature>
<gene>
    <name evidence="2" type="ORF">KH327_06115</name>
</gene>
<accession>A0A943SPZ5</accession>
<dbReference type="Proteomes" id="UP000748991">
    <property type="component" value="Unassembled WGS sequence"/>
</dbReference>
<feature type="transmembrane region" description="Helical" evidence="1">
    <location>
        <begin position="97"/>
        <end position="117"/>
    </location>
</feature>
<dbReference type="AlphaFoldDB" id="A0A943SPZ5"/>
<organism evidence="2 3">
    <name type="scientific">Peptoniphilus harei</name>
    <dbReference type="NCBI Taxonomy" id="54005"/>
    <lineage>
        <taxon>Bacteria</taxon>
        <taxon>Bacillati</taxon>
        <taxon>Bacillota</taxon>
        <taxon>Tissierellia</taxon>
        <taxon>Tissierellales</taxon>
        <taxon>Peptoniphilaceae</taxon>
        <taxon>Peptoniphilus</taxon>
    </lineage>
</organism>
<evidence type="ECO:0000256" key="1">
    <source>
        <dbReference type="SAM" id="Phobius"/>
    </source>
</evidence>
<keyword evidence="1" id="KW-0812">Transmembrane</keyword>
<dbReference type="EMBL" id="JAGZZP010000010">
    <property type="protein sequence ID" value="MBS6535389.1"/>
    <property type="molecule type" value="Genomic_DNA"/>
</dbReference>
<feature type="transmembrane region" description="Helical" evidence="1">
    <location>
        <begin position="143"/>
        <end position="161"/>
    </location>
</feature>
<proteinExistence type="predicted"/>
<comment type="caution">
    <text evidence="2">The sequence shown here is derived from an EMBL/GenBank/DDBJ whole genome shotgun (WGS) entry which is preliminary data.</text>
</comment>
<evidence type="ECO:0000313" key="2">
    <source>
        <dbReference type="EMBL" id="MBS6535389.1"/>
    </source>
</evidence>
<keyword evidence="1" id="KW-1133">Transmembrane helix</keyword>
<protein>
    <submittedName>
        <fullName evidence="2">Uncharacterized protein</fullName>
    </submittedName>
</protein>